<keyword evidence="2" id="KW-0238">DNA-binding</keyword>
<dbReference type="EMBL" id="LGAP01000027">
    <property type="protein sequence ID" value="KOF14366.1"/>
    <property type="molecule type" value="Genomic_DNA"/>
</dbReference>
<evidence type="ECO:0000256" key="3">
    <source>
        <dbReference type="ARBA" id="ARBA00023159"/>
    </source>
</evidence>
<evidence type="ECO:0000256" key="4">
    <source>
        <dbReference type="ARBA" id="ARBA00023163"/>
    </source>
</evidence>
<keyword evidence="4" id="KW-0804">Transcription</keyword>
<dbReference type="OrthoDB" id="9814125at2"/>
<dbReference type="PANTHER" id="PTHR43280">
    <property type="entry name" value="ARAC-FAMILY TRANSCRIPTIONAL REGULATOR"/>
    <property type="match status" value="1"/>
</dbReference>
<dbReference type="AlphaFoldDB" id="A0A0L8BI28"/>
<comment type="caution">
    <text evidence="6">The sequence shown here is derived from an EMBL/GenBank/DDBJ whole genome shotgun (WGS) entry which is preliminary data.</text>
</comment>
<dbReference type="InterPro" id="IPR009057">
    <property type="entry name" value="Homeodomain-like_sf"/>
</dbReference>
<dbReference type="PATRIC" id="fig|106592.7.peg.4269"/>
<feature type="domain" description="HTH araC/xylS-type" evidence="5">
    <location>
        <begin position="214"/>
        <end position="312"/>
    </location>
</feature>
<evidence type="ECO:0000256" key="1">
    <source>
        <dbReference type="ARBA" id="ARBA00023015"/>
    </source>
</evidence>
<dbReference type="SMART" id="SM00342">
    <property type="entry name" value="HTH_ARAC"/>
    <property type="match status" value="1"/>
</dbReference>
<dbReference type="GO" id="GO:0043565">
    <property type="term" value="F:sequence-specific DNA binding"/>
    <property type="evidence" value="ECO:0007669"/>
    <property type="project" value="InterPro"/>
</dbReference>
<evidence type="ECO:0000256" key="2">
    <source>
        <dbReference type="ARBA" id="ARBA00023125"/>
    </source>
</evidence>
<organism evidence="6 7">
    <name type="scientific">Ensifer adhaerens</name>
    <name type="common">Sinorhizobium morelense</name>
    <dbReference type="NCBI Taxonomy" id="106592"/>
    <lineage>
        <taxon>Bacteria</taxon>
        <taxon>Pseudomonadati</taxon>
        <taxon>Pseudomonadota</taxon>
        <taxon>Alphaproteobacteria</taxon>
        <taxon>Hyphomicrobiales</taxon>
        <taxon>Rhizobiaceae</taxon>
        <taxon>Sinorhizobium/Ensifer group</taxon>
        <taxon>Ensifer</taxon>
    </lineage>
</organism>
<dbReference type="SUPFAM" id="SSF51215">
    <property type="entry name" value="Regulatory protein AraC"/>
    <property type="match status" value="1"/>
</dbReference>
<dbReference type="Proteomes" id="UP000037425">
    <property type="component" value="Unassembled WGS sequence"/>
</dbReference>
<evidence type="ECO:0000259" key="5">
    <source>
        <dbReference type="PROSITE" id="PS01124"/>
    </source>
</evidence>
<sequence length="319" mass="36588">MNLHSQHKHDITHLDYRPSKPYPYDIEVFRLSDLRRRSGALAMRRTYSYDFFILILVTEGRTIQFVDFEAIPCGPGTFFVLRPGQAHNFGQEDAWDGWMILVRPEFLLPTPSQSLPAWDIEFLPSRVDLDEGELHRAEDTIRRIRDDGLIDTGKLSAVSASDRVTAHVDNTTADVHALLRYQFYALVAWIGVLHGKRQQHTHDGLPNGVLQRFNKFRNLVEERFSSWNQLSDYARCLACTEKSLTRATTAVVGINAKTFISRRINLEAKRLLAHTSLPIVEIAEKLGFQEPTHFSKFFKREAGCTPKQFRTRSSFPATV</sequence>
<dbReference type="InterPro" id="IPR037923">
    <property type="entry name" value="HTH-like"/>
</dbReference>
<dbReference type="SUPFAM" id="SSF46689">
    <property type="entry name" value="Homeodomain-like"/>
    <property type="match status" value="1"/>
</dbReference>
<dbReference type="Pfam" id="PF02311">
    <property type="entry name" value="AraC_binding"/>
    <property type="match status" value="1"/>
</dbReference>
<reference evidence="7" key="1">
    <citation type="submission" date="2015-07" db="EMBL/GenBank/DDBJ databases">
        <title>Whole genome sequence of an Ensifer adhaerens strain isolated from a cave pool in the Wind Cave National Park.</title>
        <authorList>
            <person name="Eng W.W.H."/>
            <person name="Gan H.M."/>
            <person name="Barton H.A."/>
            <person name="Savka M.A."/>
        </authorList>
    </citation>
    <scope>NUCLEOTIDE SEQUENCE [LARGE SCALE GENOMIC DNA]</scope>
    <source>
        <strain evidence="7">SD006</strain>
    </source>
</reference>
<accession>A0A0L8BI28</accession>
<dbReference type="GO" id="GO:0003700">
    <property type="term" value="F:DNA-binding transcription factor activity"/>
    <property type="evidence" value="ECO:0007669"/>
    <property type="project" value="InterPro"/>
</dbReference>
<evidence type="ECO:0000313" key="6">
    <source>
        <dbReference type="EMBL" id="KOF14366.1"/>
    </source>
</evidence>
<protein>
    <submittedName>
        <fullName evidence="6">Transcriptional regulator</fullName>
    </submittedName>
</protein>
<keyword evidence="3" id="KW-0010">Activator</keyword>
<dbReference type="Pfam" id="PF12833">
    <property type="entry name" value="HTH_18"/>
    <property type="match status" value="1"/>
</dbReference>
<evidence type="ECO:0000313" key="7">
    <source>
        <dbReference type="Proteomes" id="UP000037425"/>
    </source>
</evidence>
<dbReference type="InterPro" id="IPR018060">
    <property type="entry name" value="HTH_AraC"/>
</dbReference>
<dbReference type="PANTHER" id="PTHR43280:SF32">
    <property type="entry name" value="TRANSCRIPTIONAL REGULATORY PROTEIN"/>
    <property type="match status" value="1"/>
</dbReference>
<gene>
    <name evidence="6" type="ORF">AC244_27395</name>
</gene>
<dbReference type="PRINTS" id="PR00032">
    <property type="entry name" value="HTHARAC"/>
</dbReference>
<dbReference type="InterPro" id="IPR020449">
    <property type="entry name" value="Tscrpt_reg_AraC-type_HTH"/>
</dbReference>
<dbReference type="Gene3D" id="1.10.10.60">
    <property type="entry name" value="Homeodomain-like"/>
    <property type="match status" value="1"/>
</dbReference>
<name>A0A0L8BI28_ENSAD</name>
<dbReference type="PROSITE" id="PS01124">
    <property type="entry name" value="HTH_ARAC_FAMILY_2"/>
    <property type="match status" value="1"/>
</dbReference>
<keyword evidence="1" id="KW-0805">Transcription regulation</keyword>
<dbReference type="RefSeq" id="WP_053251968.1">
    <property type="nucleotide sequence ID" value="NZ_LGAP01000027.1"/>
</dbReference>
<dbReference type="InterPro" id="IPR003313">
    <property type="entry name" value="AraC-bd"/>
</dbReference>
<proteinExistence type="predicted"/>